<gene>
    <name evidence="13" type="ORF">F945_03313</name>
</gene>
<accession>S3N7P1</accession>
<dbReference type="SUPFAM" id="SSF143865">
    <property type="entry name" value="CorA soluble domain-like"/>
    <property type="match status" value="1"/>
</dbReference>
<comment type="function">
    <text evidence="11">Mediates influx of magnesium ions. Alternates between open and closed states. Activated by low cytoplasmic Mg(2+) levels. Inactive when cytoplasmic Mg(2+) levels are high.</text>
</comment>
<evidence type="ECO:0000256" key="8">
    <source>
        <dbReference type="ARBA" id="ARBA00023065"/>
    </source>
</evidence>
<evidence type="ECO:0000256" key="1">
    <source>
        <dbReference type="ARBA" id="ARBA00004651"/>
    </source>
</evidence>
<dbReference type="FunFam" id="1.20.58.340:FF:000004">
    <property type="entry name" value="Magnesium transport protein CorA"/>
    <property type="match status" value="1"/>
</dbReference>
<evidence type="ECO:0000256" key="9">
    <source>
        <dbReference type="ARBA" id="ARBA00023136"/>
    </source>
</evidence>
<dbReference type="PANTHER" id="PTHR46494">
    <property type="entry name" value="CORA FAMILY METAL ION TRANSPORTER (EUROFUNG)"/>
    <property type="match status" value="1"/>
</dbReference>
<evidence type="ECO:0000256" key="10">
    <source>
        <dbReference type="ARBA" id="ARBA00034269"/>
    </source>
</evidence>
<evidence type="ECO:0000256" key="12">
    <source>
        <dbReference type="SAM" id="Phobius"/>
    </source>
</evidence>
<dbReference type="GO" id="GO:0015087">
    <property type="term" value="F:cobalt ion transmembrane transporter activity"/>
    <property type="evidence" value="ECO:0007669"/>
    <property type="project" value="TreeGrafter"/>
</dbReference>
<evidence type="ECO:0000256" key="7">
    <source>
        <dbReference type="ARBA" id="ARBA00022989"/>
    </source>
</evidence>
<keyword evidence="14" id="KW-1185">Reference proteome</keyword>
<comment type="subcellular location">
    <subcellularLocation>
        <location evidence="1">Cell membrane</location>
        <topology evidence="1">Multi-pass membrane protein</topology>
    </subcellularLocation>
</comment>
<dbReference type="SUPFAM" id="SSF144083">
    <property type="entry name" value="Magnesium transport protein CorA, transmembrane region"/>
    <property type="match status" value="1"/>
</dbReference>
<feature type="transmembrane region" description="Helical" evidence="12">
    <location>
        <begin position="334"/>
        <end position="355"/>
    </location>
</feature>
<dbReference type="AlphaFoldDB" id="S3N7P1"/>
<reference evidence="13 14" key="1">
    <citation type="submission" date="2013-06" db="EMBL/GenBank/DDBJ databases">
        <title>The Genome Sequence of Acinetobacter rudis CIP 110305.</title>
        <authorList>
            <consortium name="The Broad Institute Genome Sequencing Platform"/>
            <consortium name="The Broad Institute Genome Sequencing Center for Infectious Disease"/>
            <person name="Cerqueira G."/>
            <person name="Feldgarden M."/>
            <person name="Courvalin P."/>
            <person name="Perichon B."/>
            <person name="Grillot-Courvalin C."/>
            <person name="Clermont D."/>
            <person name="Rocha E."/>
            <person name="Yoon E.-J."/>
            <person name="Nemec A."/>
            <person name="Young S.K."/>
            <person name="Zeng Q."/>
            <person name="Gargeya S."/>
            <person name="Fitzgerald M."/>
            <person name="Abouelleil A."/>
            <person name="Alvarado L."/>
            <person name="Berlin A.M."/>
            <person name="Chapman S.B."/>
            <person name="Dewar J."/>
            <person name="Goldberg J."/>
            <person name="Griggs A."/>
            <person name="Gujja S."/>
            <person name="Hansen M."/>
            <person name="Howarth C."/>
            <person name="Imamovic A."/>
            <person name="Larimer J."/>
            <person name="McCowan C."/>
            <person name="Murphy C."/>
            <person name="Pearson M."/>
            <person name="Priest M."/>
            <person name="Roberts A."/>
            <person name="Saif S."/>
            <person name="Shea T."/>
            <person name="Sykes S."/>
            <person name="Wortman J."/>
            <person name="Nusbaum C."/>
            <person name="Birren B."/>
        </authorList>
    </citation>
    <scope>NUCLEOTIDE SEQUENCE [LARGE SCALE GENOMIC DNA]</scope>
    <source>
        <strain evidence="13 14">CIP 110305</strain>
    </source>
</reference>
<dbReference type="eggNOG" id="COG0598">
    <property type="taxonomic scope" value="Bacteria"/>
</dbReference>
<comment type="similarity">
    <text evidence="2">Belongs to the CorA metal ion transporter (MIT) (TC 1.A.35) family.</text>
</comment>
<keyword evidence="5 12" id="KW-0812">Transmembrane</keyword>
<evidence type="ECO:0000313" key="13">
    <source>
        <dbReference type="EMBL" id="EPF70294.1"/>
    </source>
</evidence>
<comment type="catalytic activity">
    <reaction evidence="10">
        <text>Mg(2+)(in) = Mg(2+)(out)</text>
        <dbReference type="Rhea" id="RHEA:29827"/>
        <dbReference type="ChEBI" id="CHEBI:18420"/>
    </reaction>
</comment>
<evidence type="ECO:0000256" key="6">
    <source>
        <dbReference type="ARBA" id="ARBA00022842"/>
    </source>
</evidence>
<keyword evidence="7 12" id="KW-1133">Transmembrane helix</keyword>
<organism evidence="13 14">
    <name type="scientific">Acinetobacter rudis CIP 110305</name>
    <dbReference type="NCBI Taxonomy" id="421052"/>
    <lineage>
        <taxon>Bacteria</taxon>
        <taxon>Pseudomonadati</taxon>
        <taxon>Pseudomonadota</taxon>
        <taxon>Gammaproteobacteria</taxon>
        <taxon>Moraxellales</taxon>
        <taxon>Moraxellaceae</taxon>
        <taxon>Acinetobacter</taxon>
    </lineage>
</organism>
<keyword evidence="9 12" id="KW-0472">Membrane</keyword>
<keyword evidence="6" id="KW-0460">Magnesium</keyword>
<dbReference type="GO" id="GO:0050897">
    <property type="term" value="F:cobalt ion binding"/>
    <property type="evidence" value="ECO:0007669"/>
    <property type="project" value="TreeGrafter"/>
</dbReference>
<dbReference type="EMBL" id="ATGI01000038">
    <property type="protein sequence ID" value="EPF70294.1"/>
    <property type="molecule type" value="Genomic_DNA"/>
</dbReference>
<feature type="transmembrane region" description="Helical" evidence="12">
    <location>
        <begin position="302"/>
        <end position="322"/>
    </location>
</feature>
<dbReference type="InterPro" id="IPR002523">
    <property type="entry name" value="MgTranspt_CorA/ZnTranspt_ZntB"/>
</dbReference>
<dbReference type="InterPro" id="IPR045861">
    <property type="entry name" value="CorA_cytoplasmic_dom"/>
</dbReference>
<protein>
    <recommendedName>
        <fullName evidence="15">Magnesium transporter</fullName>
    </recommendedName>
</protein>
<keyword evidence="3" id="KW-0813">Transport</keyword>
<proteinExistence type="inferred from homology"/>
<dbReference type="GO" id="GO:0000287">
    <property type="term" value="F:magnesium ion binding"/>
    <property type="evidence" value="ECO:0007669"/>
    <property type="project" value="TreeGrafter"/>
</dbReference>
<dbReference type="Gene3D" id="1.20.58.340">
    <property type="entry name" value="Magnesium transport protein CorA, transmembrane region"/>
    <property type="match status" value="2"/>
</dbReference>
<name>S3N7P1_9GAMM</name>
<evidence type="ECO:0000256" key="11">
    <source>
        <dbReference type="ARBA" id="ARBA00045497"/>
    </source>
</evidence>
<evidence type="ECO:0000256" key="4">
    <source>
        <dbReference type="ARBA" id="ARBA00022475"/>
    </source>
</evidence>
<dbReference type="PATRIC" id="fig|421052.3.peg.3247"/>
<dbReference type="InterPro" id="IPR045863">
    <property type="entry name" value="CorA_TM1_TM2"/>
</dbReference>
<dbReference type="GO" id="GO:0005886">
    <property type="term" value="C:plasma membrane"/>
    <property type="evidence" value="ECO:0007669"/>
    <property type="project" value="UniProtKB-SubCell"/>
</dbReference>
<dbReference type="Gene3D" id="3.30.460.20">
    <property type="entry name" value="CorA soluble domain-like"/>
    <property type="match status" value="1"/>
</dbReference>
<dbReference type="GO" id="GO:0015095">
    <property type="term" value="F:magnesium ion transmembrane transporter activity"/>
    <property type="evidence" value="ECO:0007669"/>
    <property type="project" value="TreeGrafter"/>
</dbReference>
<evidence type="ECO:0008006" key="15">
    <source>
        <dbReference type="Google" id="ProtNLM"/>
    </source>
</evidence>
<evidence type="ECO:0000256" key="5">
    <source>
        <dbReference type="ARBA" id="ARBA00022692"/>
    </source>
</evidence>
<evidence type="ECO:0000313" key="14">
    <source>
        <dbReference type="Proteomes" id="UP000014568"/>
    </source>
</evidence>
<dbReference type="RefSeq" id="WP_016657680.1">
    <property type="nucleotide sequence ID" value="NZ_KE340355.1"/>
</dbReference>
<dbReference type="CDD" id="cd12822">
    <property type="entry name" value="TmCorA-like"/>
    <property type="match status" value="1"/>
</dbReference>
<dbReference type="OrthoDB" id="9803416at2"/>
<keyword evidence="4" id="KW-1003">Cell membrane</keyword>
<dbReference type="HOGENOM" id="CLU_007127_4_0_6"/>
<dbReference type="PANTHER" id="PTHR46494:SF1">
    <property type="entry name" value="CORA FAMILY METAL ION TRANSPORTER (EUROFUNG)"/>
    <property type="match status" value="1"/>
</dbReference>
<evidence type="ECO:0000256" key="3">
    <source>
        <dbReference type="ARBA" id="ARBA00022448"/>
    </source>
</evidence>
<evidence type="ECO:0000256" key="2">
    <source>
        <dbReference type="ARBA" id="ARBA00009765"/>
    </source>
</evidence>
<sequence length="405" mass="47675">MQAYYFYQQPNDANFYVQKQIGTQPAEFIWVDCRREDVIADAEAWQQKIFTLTGLSINEFHVRDILNLEHPCVFDTLEDYDLLIFRKLITPNDDISLSEPSEQHERLFGLETSPIGLIITSQVLITIRETGNRALENYVQRVETIVTRKIEEQNNPRKLASSPLDLALRLLNSVIDDYLDLRVPLTKRVEYWQQALLQGNQRFKKWHQLLHENMAFQQIENLCEEQIEALQEFRDDVIENYQHIKGRKSAEKQDIMLVRINDLCNHIERIQSHTIRFRNSIQAAMDLHFSAISNQTNENMRILAIITAVFAPLTLLTGIYGMNFESIPGLKSPNGFWIMLLLMAFTTILLIYYFYRQHLVGRGEKSVIDLLAQQHRDQRVNMFWFLDYEPIKQTMKEVSKLTRFK</sequence>
<dbReference type="Pfam" id="PF01544">
    <property type="entry name" value="CorA"/>
    <property type="match status" value="1"/>
</dbReference>
<dbReference type="Proteomes" id="UP000014568">
    <property type="component" value="Unassembled WGS sequence"/>
</dbReference>
<keyword evidence="8" id="KW-0406">Ion transport</keyword>
<comment type="caution">
    <text evidence="13">The sequence shown here is derived from an EMBL/GenBank/DDBJ whole genome shotgun (WGS) entry which is preliminary data.</text>
</comment>